<dbReference type="AlphaFoldDB" id="A0A8H7PJ00"/>
<protein>
    <submittedName>
        <fullName evidence="1">Uncharacterized protein</fullName>
    </submittedName>
</protein>
<dbReference type="EMBL" id="JAEPQZ010000012">
    <property type="protein sequence ID" value="KAG2174843.1"/>
    <property type="molecule type" value="Genomic_DNA"/>
</dbReference>
<evidence type="ECO:0000313" key="2">
    <source>
        <dbReference type="Proteomes" id="UP000654370"/>
    </source>
</evidence>
<proteinExistence type="predicted"/>
<comment type="caution">
    <text evidence="1">The sequence shown here is derived from an EMBL/GenBank/DDBJ whole genome shotgun (WGS) entry which is preliminary data.</text>
</comment>
<keyword evidence="2" id="KW-1185">Reference proteome</keyword>
<name>A0A8H7PJ00_MORIS</name>
<gene>
    <name evidence="1" type="ORF">INT43_005905</name>
</gene>
<organism evidence="1 2">
    <name type="scientific">Mortierella isabellina</name>
    <name type="common">Filamentous fungus</name>
    <name type="synonym">Umbelopsis isabellina</name>
    <dbReference type="NCBI Taxonomy" id="91625"/>
    <lineage>
        <taxon>Eukaryota</taxon>
        <taxon>Fungi</taxon>
        <taxon>Fungi incertae sedis</taxon>
        <taxon>Mucoromycota</taxon>
        <taxon>Mucoromycotina</taxon>
        <taxon>Umbelopsidomycetes</taxon>
        <taxon>Umbelopsidales</taxon>
        <taxon>Umbelopsidaceae</taxon>
        <taxon>Umbelopsis</taxon>
    </lineage>
</organism>
<evidence type="ECO:0000313" key="1">
    <source>
        <dbReference type="EMBL" id="KAG2174843.1"/>
    </source>
</evidence>
<dbReference type="Proteomes" id="UP000654370">
    <property type="component" value="Unassembled WGS sequence"/>
</dbReference>
<accession>A0A8H7PJ00</accession>
<reference evidence="1" key="1">
    <citation type="submission" date="2020-12" db="EMBL/GenBank/DDBJ databases">
        <title>Metabolic potential, ecology and presence of endohyphal bacteria is reflected in genomic diversity of Mucoromycotina.</title>
        <authorList>
            <person name="Muszewska A."/>
            <person name="Okrasinska A."/>
            <person name="Steczkiewicz K."/>
            <person name="Drgas O."/>
            <person name="Orlowska M."/>
            <person name="Perlinska-Lenart U."/>
            <person name="Aleksandrzak-Piekarczyk T."/>
            <person name="Szatraj K."/>
            <person name="Zielenkiewicz U."/>
            <person name="Pilsyk S."/>
            <person name="Malc E."/>
            <person name="Mieczkowski P."/>
            <person name="Kruszewska J.S."/>
            <person name="Biernat P."/>
            <person name="Pawlowska J."/>
        </authorList>
    </citation>
    <scope>NUCLEOTIDE SEQUENCE</scope>
    <source>
        <strain evidence="1">WA0000067209</strain>
    </source>
</reference>
<sequence>MLISRAFEYPTLRSCTELAVFTVPAKWCKTYHDELRSELRSECKYRQFLRRAGNCVLSWMTGQETKFSACLWIIIDEAR</sequence>